<keyword evidence="9" id="KW-1185">Reference proteome</keyword>
<name>A0A2P8IBX0_SACCR</name>
<feature type="region of interest" description="Disordered" evidence="5">
    <location>
        <begin position="160"/>
        <end position="183"/>
    </location>
</feature>
<keyword evidence="4 6" id="KW-0472">Membrane</keyword>
<dbReference type="AlphaFoldDB" id="A0A2P8IBX0"/>
<sequence>MAAPGITRPPTRLELVRAEMAPVLGPRAAARIEPFDDGTLYVRAGALRQTFAWLVDFVVFLLVVGLGYAIVSVPYSSGAVSDNQLAVAFLVTPLAAPLLYGLCYGNGRALGAVLTGTRLVRLSDGGRIGWKAPWAMMVRTVLLPLLIGTFVVGAVAGGSPPGSPVRVSIDRRDTDRLRAAGHR</sequence>
<evidence type="ECO:0000256" key="1">
    <source>
        <dbReference type="ARBA" id="ARBA00004141"/>
    </source>
</evidence>
<evidence type="ECO:0000256" key="2">
    <source>
        <dbReference type="ARBA" id="ARBA00022692"/>
    </source>
</evidence>
<accession>A0A2P8IBX0</accession>
<keyword evidence="3 6" id="KW-1133">Transmembrane helix</keyword>
<keyword evidence="2 6" id="KW-0812">Transmembrane</keyword>
<dbReference type="Proteomes" id="UP000241118">
    <property type="component" value="Unassembled WGS sequence"/>
</dbReference>
<evidence type="ECO:0000313" key="9">
    <source>
        <dbReference type="Proteomes" id="UP000241118"/>
    </source>
</evidence>
<proteinExistence type="predicted"/>
<feature type="domain" description="RDD" evidence="7">
    <location>
        <begin position="44"/>
        <end position="153"/>
    </location>
</feature>
<evidence type="ECO:0000313" key="8">
    <source>
        <dbReference type="EMBL" id="PSL55962.1"/>
    </source>
</evidence>
<protein>
    <submittedName>
        <fullName evidence="8">RDD family protein</fullName>
    </submittedName>
</protein>
<dbReference type="EMBL" id="PYAX01000004">
    <property type="protein sequence ID" value="PSL55962.1"/>
    <property type="molecule type" value="Genomic_DNA"/>
</dbReference>
<dbReference type="RefSeq" id="WP_245949861.1">
    <property type="nucleotide sequence ID" value="NZ_PYAX01000004.1"/>
</dbReference>
<comment type="caution">
    <text evidence="8">The sequence shown here is derived from an EMBL/GenBank/DDBJ whole genome shotgun (WGS) entry which is preliminary data.</text>
</comment>
<organism evidence="8 9">
    <name type="scientific">Saccharothrix carnea</name>
    <dbReference type="NCBI Taxonomy" id="1280637"/>
    <lineage>
        <taxon>Bacteria</taxon>
        <taxon>Bacillati</taxon>
        <taxon>Actinomycetota</taxon>
        <taxon>Actinomycetes</taxon>
        <taxon>Pseudonocardiales</taxon>
        <taxon>Pseudonocardiaceae</taxon>
        <taxon>Saccharothrix</taxon>
    </lineage>
</organism>
<feature type="transmembrane region" description="Helical" evidence="6">
    <location>
        <begin position="51"/>
        <end position="73"/>
    </location>
</feature>
<feature type="transmembrane region" description="Helical" evidence="6">
    <location>
        <begin position="85"/>
        <end position="104"/>
    </location>
</feature>
<comment type="subcellular location">
    <subcellularLocation>
        <location evidence="1">Membrane</location>
        <topology evidence="1">Multi-pass membrane protein</topology>
    </subcellularLocation>
</comment>
<evidence type="ECO:0000256" key="6">
    <source>
        <dbReference type="SAM" id="Phobius"/>
    </source>
</evidence>
<feature type="transmembrane region" description="Helical" evidence="6">
    <location>
        <begin position="136"/>
        <end position="156"/>
    </location>
</feature>
<feature type="compositionally biased region" description="Basic and acidic residues" evidence="5">
    <location>
        <begin position="168"/>
        <end position="183"/>
    </location>
</feature>
<gene>
    <name evidence="8" type="ORF">B0I31_104253</name>
</gene>
<dbReference type="GO" id="GO:0016020">
    <property type="term" value="C:membrane"/>
    <property type="evidence" value="ECO:0007669"/>
    <property type="project" value="UniProtKB-SubCell"/>
</dbReference>
<evidence type="ECO:0000256" key="4">
    <source>
        <dbReference type="ARBA" id="ARBA00023136"/>
    </source>
</evidence>
<evidence type="ECO:0000256" key="5">
    <source>
        <dbReference type="SAM" id="MobiDB-lite"/>
    </source>
</evidence>
<dbReference type="InterPro" id="IPR010432">
    <property type="entry name" value="RDD"/>
</dbReference>
<evidence type="ECO:0000259" key="7">
    <source>
        <dbReference type="Pfam" id="PF06271"/>
    </source>
</evidence>
<dbReference type="Pfam" id="PF06271">
    <property type="entry name" value="RDD"/>
    <property type="match status" value="1"/>
</dbReference>
<evidence type="ECO:0000256" key="3">
    <source>
        <dbReference type="ARBA" id="ARBA00022989"/>
    </source>
</evidence>
<reference evidence="8 9" key="1">
    <citation type="submission" date="2018-03" db="EMBL/GenBank/DDBJ databases">
        <title>Genomic Encyclopedia of Type Strains, Phase III (KMG-III): the genomes of soil and plant-associated and newly described type strains.</title>
        <authorList>
            <person name="Whitman W."/>
        </authorList>
    </citation>
    <scope>NUCLEOTIDE SEQUENCE [LARGE SCALE GENOMIC DNA]</scope>
    <source>
        <strain evidence="8 9">CGMCC 4.7097</strain>
    </source>
</reference>